<gene>
    <name evidence="8" type="ORF">EAI_01406</name>
</gene>
<sequence>MDKLIDQQSNQETLLTKKLRQPTLNEYIELCKKKRDTKDDLQQLHIMKDGLSTHASSHNEQLENLKPKLLKEAIHNGQIHTSTEKFNNNLEQITYASTFEQSENSCEECPTKEPFVKLHADVEMMKCFLENLPDANVESEKFQDQIKNTMLSEHDIPYSLRPTRAIRFLGYLNKKNFTFLKKSQLDLKSNTKMEQHANGVDKADLDSSKITMTRPKFKDCTITLKRCDEKLKNHPDSTTQITFEQDLISPITEPNSTFQKNDVKNNVVLKELEISLERLKTEQAEDNLETDIEKQDDDNCFTCKLCEKSFPTKINRRMHIKESHMAYMSSICNARYTLKHKLLQHYLREHTFKANECCVCNVLLSDTAELKQHLNYHCLKYFQNKDDQYPINIDVNCSEKGTYTCLKCNETFSSHLLWSVHDRYCPIQEKVDEVQKDSTTETNTLEVTLQSNTLNRNDVDTNTVIHNKNIQHVSHELPNNKRVEEPDTIRIVPVNEELRNNEKDMEIIEEPNIIEENLKINENDENFFGRKTIFIVENIGISKELQKPTKHPQTVNPPIVNNSIISDQDTTSVYSLQSNSTESNVKTYPCDICGKRFQNQKNLEQHIRSFSRVTEFCPLCNTAFSSKRYLQSHIAAAHVPQLSKNYDFHCVFCNQGFVKKYDLRPHVLHLHGRQMLETIMPNFRNTPGKDDESNNGNATCSVCNLAFETLDRYVEHRMYYYKNHKFTCSICSKDFEGMYMYHHHNKLNHYPEDKRKSYIYTCNICKEGFNHELHFYSHNMHVHPDEANSAEIVQQSTRYAQSVNNMEGDEQVIDLSMNQQNKAQLSSTDYICQICQFKCKNADDLKSHKLFYANDGDFKCNLCNRLCRTRNVLDQHKSFTHICRDVYNEHMCQRCNEILPSITSLRCHEKHFHANLVSYSNTNNCKYCGQTFSSSTECKEHQCKSTSSKTKEKYIYRCFYCDMKFVSLETIHKHILQAHFSKIFVKHVASNLELPSVSNDKIQKKTILDLVDQVVVSRKNIIQSFQQSCNGQNSISIMQDTQDKVAIEPTPEALKALFLIDVEPKQKTLNSTSTINGSEATTMNCNITTTREVEQNNQSKAITPVPTSTESTDISTKNHSLSDSFNISLEQMLDGHSIFSTGSADKSKATFTNVPPKSSNISNTPVTAAPIPRNEEIILQNCVSVNNTTDYSCPLCPLQYPSLMYFHAHLRYAHSDLIRNDLIYPQLDQLSEKIPVIECLLCPRISTDEKRYKRHLRHSHSSHMYLTNFKETKKIVDASSSLTTQTNSNNKTITPEVITVEDDDDDGKNSLVERAAAETAVEKTTCAPSTGNENVGKLKVKSFAKIIENLAIDRAKELLNKPN</sequence>
<dbReference type="Proteomes" id="UP000008237">
    <property type="component" value="Unassembled WGS sequence"/>
</dbReference>
<protein>
    <submittedName>
        <fullName evidence="8">PR domain zinc finger protein 15</fullName>
    </submittedName>
</protein>
<evidence type="ECO:0000256" key="3">
    <source>
        <dbReference type="ARBA" id="ARBA00022771"/>
    </source>
</evidence>
<evidence type="ECO:0000313" key="9">
    <source>
        <dbReference type="Proteomes" id="UP000008237"/>
    </source>
</evidence>
<organism evidence="9">
    <name type="scientific">Harpegnathos saltator</name>
    <name type="common">Jerdon's jumping ant</name>
    <dbReference type="NCBI Taxonomy" id="610380"/>
    <lineage>
        <taxon>Eukaryota</taxon>
        <taxon>Metazoa</taxon>
        <taxon>Ecdysozoa</taxon>
        <taxon>Arthropoda</taxon>
        <taxon>Hexapoda</taxon>
        <taxon>Insecta</taxon>
        <taxon>Pterygota</taxon>
        <taxon>Neoptera</taxon>
        <taxon>Endopterygota</taxon>
        <taxon>Hymenoptera</taxon>
        <taxon>Apocrita</taxon>
        <taxon>Aculeata</taxon>
        <taxon>Formicoidea</taxon>
        <taxon>Formicidae</taxon>
        <taxon>Ponerinae</taxon>
        <taxon>Ponerini</taxon>
        <taxon>Harpegnathos</taxon>
    </lineage>
</organism>
<dbReference type="GO" id="GO:0008270">
    <property type="term" value="F:zinc ion binding"/>
    <property type="evidence" value="ECO:0007669"/>
    <property type="project" value="UniProtKB-KW"/>
</dbReference>
<dbReference type="InterPro" id="IPR013087">
    <property type="entry name" value="Znf_C2H2_type"/>
</dbReference>
<name>E2B741_HARSA</name>
<keyword evidence="9" id="KW-1185">Reference proteome</keyword>
<keyword evidence="4" id="KW-0862">Zinc</keyword>
<dbReference type="Pfam" id="PF12874">
    <property type="entry name" value="zf-met"/>
    <property type="match status" value="1"/>
</dbReference>
<feature type="domain" description="C2H2-type" evidence="7">
    <location>
        <begin position="648"/>
        <end position="676"/>
    </location>
</feature>
<dbReference type="OrthoDB" id="427030at2759"/>
<evidence type="ECO:0000256" key="6">
    <source>
        <dbReference type="SAM" id="MobiDB-lite"/>
    </source>
</evidence>
<dbReference type="PANTHER" id="PTHR24379:SF121">
    <property type="entry name" value="C2H2-TYPE DOMAIN-CONTAINING PROTEIN"/>
    <property type="match status" value="1"/>
</dbReference>
<feature type="domain" description="C2H2-type" evidence="7">
    <location>
        <begin position="301"/>
        <end position="329"/>
    </location>
</feature>
<feature type="domain" description="C2H2-type" evidence="7">
    <location>
        <begin position="726"/>
        <end position="754"/>
    </location>
</feature>
<dbReference type="OMA" id="NEGFNHE"/>
<dbReference type="InParanoid" id="E2B741"/>
<accession>E2B741</accession>
<evidence type="ECO:0000256" key="4">
    <source>
        <dbReference type="ARBA" id="ARBA00022833"/>
    </source>
</evidence>
<dbReference type="InterPro" id="IPR036236">
    <property type="entry name" value="Znf_C2H2_sf"/>
</dbReference>
<dbReference type="Gene3D" id="3.30.160.60">
    <property type="entry name" value="Classic Zinc Finger"/>
    <property type="match status" value="4"/>
</dbReference>
<dbReference type="Pfam" id="PF00096">
    <property type="entry name" value="zf-C2H2"/>
    <property type="match status" value="1"/>
</dbReference>
<proteinExistence type="predicted"/>
<evidence type="ECO:0000256" key="2">
    <source>
        <dbReference type="ARBA" id="ARBA00022737"/>
    </source>
</evidence>
<feature type="domain" description="C2H2-type" evidence="7">
    <location>
        <begin position="588"/>
        <end position="615"/>
    </location>
</feature>
<evidence type="ECO:0000313" key="8">
    <source>
        <dbReference type="EMBL" id="EFN88491.1"/>
    </source>
</evidence>
<keyword evidence="3 5" id="KW-0863">Zinc-finger</keyword>
<keyword evidence="2" id="KW-0677">Repeat</keyword>
<dbReference type="PROSITE" id="PS00028">
    <property type="entry name" value="ZINC_FINGER_C2H2_1"/>
    <property type="match status" value="10"/>
</dbReference>
<dbReference type="SMART" id="SM00355">
    <property type="entry name" value="ZnF_C2H2"/>
    <property type="match status" value="17"/>
</dbReference>
<dbReference type="PANTHER" id="PTHR24379">
    <property type="entry name" value="KRAB AND ZINC FINGER DOMAIN-CONTAINING"/>
    <property type="match status" value="1"/>
</dbReference>
<dbReference type="PROSITE" id="PS50157">
    <property type="entry name" value="ZINC_FINGER_C2H2_2"/>
    <property type="match status" value="5"/>
</dbReference>
<evidence type="ECO:0000256" key="5">
    <source>
        <dbReference type="PROSITE-ProRule" id="PRU00042"/>
    </source>
</evidence>
<evidence type="ECO:0000259" key="7">
    <source>
        <dbReference type="PROSITE" id="PS50157"/>
    </source>
</evidence>
<keyword evidence="1" id="KW-0479">Metal-binding</keyword>
<evidence type="ECO:0000256" key="1">
    <source>
        <dbReference type="ARBA" id="ARBA00022723"/>
    </source>
</evidence>
<feature type="region of interest" description="Disordered" evidence="6">
    <location>
        <begin position="1093"/>
        <end position="1117"/>
    </location>
</feature>
<reference evidence="8 9" key="1">
    <citation type="journal article" date="2010" name="Science">
        <title>Genomic comparison of the ants Camponotus floridanus and Harpegnathos saltator.</title>
        <authorList>
            <person name="Bonasio R."/>
            <person name="Zhang G."/>
            <person name="Ye C."/>
            <person name="Mutti N.S."/>
            <person name="Fang X."/>
            <person name="Qin N."/>
            <person name="Donahue G."/>
            <person name="Yang P."/>
            <person name="Li Q."/>
            <person name="Li C."/>
            <person name="Zhang P."/>
            <person name="Huang Z."/>
            <person name="Berger S.L."/>
            <person name="Reinberg D."/>
            <person name="Wang J."/>
            <person name="Liebig J."/>
        </authorList>
    </citation>
    <scope>NUCLEOTIDE SEQUENCE [LARGE SCALE GENOMIC DNA]</scope>
    <source>
        <strain evidence="8 9">R22 G/1</strain>
    </source>
</reference>
<feature type="domain" description="C2H2-type" evidence="7">
    <location>
        <begin position="760"/>
        <end position="788"/>
    </location>
</feature>
<dbReference type="SUPFAM" id="SSF57667">
    <property type="entry name" value="beta-beta-alpha zinc fingers"/>
    <property type="match status" value="3"/>
</dbReference>
<dbReference type="EMBL" id="GL446108">
    <property type="protein sequence ID" value="EFN88491.1"/>
    <property type="molecule type" value="Genomic_DNA"/>
</dbReference>